<reference evidence="2" key="1">
    <citation type="journal article" date="2023" name="Mol. Phylogenet. Evol.">
        <title>Genome-scale phylogeny and comparative genomics of the fungal order Sordariales.</title>
        <authorList>
            <person name="Hensen N."/>
            <person name="Bonometti L."/>
            <person name="Westerberg I."/>
            <person name="Brannstrom I.O."/>
            <person name="Guillou S."/>
            <person name="Cros-Aarteil S."/>
            <person name="Calhoun S."/>
            <person name="Haridas S."/>
            <person name="Kuo A."/>
            <person name="Mondo S."/>
            <person name="Pangilinan J."/>
            <person name="Riley R."/>
            <person name="LaButti K."/>
            <person name="Andreopoulos B."/>
            <person name="Lipzen A."/>
            <person name="Chen C."/>
            <person name="Yan M."/>
            <person name="Daum C."/>
            <person name="Ng V."/>
            <person name="Clum A."/>
            <person name="Steindorff A."/>
            <person name="Ohm R.A."/>
            <person name="Martin F."/>
            <person name="Silar P."/>
            <person name="Natvig D.O."/>
            <person name="Lalanne C."/>
            <person name="Gautier V."/>
            <person name="Ament-Velasquez S.L."/>
            <person name="Kruys A."/>
            <person name="Hutchinson M.I."/>
            <person name="Powell A.J."/>
            <person name="Barry K."/>
            <person name="Miller A.N."/>
            <person name="Grigoriev I.V."/>
            <person name="Debuchy R."/>
            <person name="Gladieux P."/>
            <person name="Hiltunen Thoren M."/>
            <person name="Johannesson H."/>
        </authorList>
    </citation>
    <scope>NUCLEOTIDE SEQUENCE</scope>
    <source>
        <strain evidence="2">CBS 990.96</strain>
    </source>
</reference>
<reference evidence="2" key="2">
    <citation type="submission" date="2023-05" db="EMBL/GenBank/DDBJ databases">
        <authorList>
            <consortium name="Lawrence Berkeley National Laboratory"/>
            <person name="Steindorff A."/>
            <person name="Hensen N."/>
            <person name="Bonometti L."/>
            <person name="Westerberg I."/>
            <person name="Brannstrom I.O."/>
            <person name="Guillou S."/>
            <person name="Cros-Aarteil S."/>
            <person name="Calhoun S."/>
            <person name="Haridas S."/>
            <person name="Kuo A."/>
            <person name="Mondo S."/>
            <person name="Pangilinan J."/>
            <person name="Riley R."/>
            <person name="Labutti K."/>
            <person name="Andreopoulos B."/>
            <person name="Lipzen A."/>
            <person name="Chen C."/>
            <person name="Yanf M."/>
            <person name="Daum C."/>
            <person name="Ng V."/>
            <person name="Clum A."/>
            <person name="Ohm R."/>
            <person name="Martin F."/>
            <person name="Silar P."/>
            <person name="Natvig D."/>
            <person name="Lalanne C."/>
            <person name="Gautier V."/>
            <person name="Ament-Velasquez S.L."/>
            <person name="Kruys A."/>
            <person name="Hutchinson M.I."/>
            <person name="Powell A.J."/>
            <person name="Barry K."/>
            <person name="Miller A.N."/>
            <person name="Grigoriev I.V."/>
            <person name="Debuchy R."/>
            <person name="Gladieux P."/>
            <person name="Thoren M.H."/>
            <person name="Johannesson H."/>
        </authorList>
    </citation>
    <scope>NUCLEOTIDE SEQUENCE</scope>
    <source>
        <strain evidence="2">CBS 990.96</strain>
    </source>
</reference>
<dbReference type="Proteomes" id="UP001301958">
    <property type="component" value="Unassembled WGS sequence"/>
</dbReference>
<keyword evidence="1" id="KW-0472">Membrane</keyword>
<keyword evidence="3" id="KW-1185">Reference proteome</keyword>
<proteinExistence type="predicted"/>
<gene>
    <name evidence="2" type="ORF">QBC38DRAFT_483401</name>
</gene>
<comment type="caution">
    <text evidence="2">The sequence shown here is derived from an EMBL/GenBank/DDBJ whole genome shotgun (WGS) entry which is preliminary data.</text>
</comment>
<dbReference type="EMBL" id="MU865370">
    <property type="protein sequence ID" value="KAK4225314.1"/>
    <property type="molecule type" value="Genomic_DNA"/>
</dbReference>
<evidence type="ECO:0000313" key="2">
    <source>
        <dbReference type="EMBL" id="KAK4225314.1"/>
    </source>
</evidence>
<evidence type="ECO:0000313" key="3">
    <source>
        <dbReference type="Proteomes" id="UP001301958"/>
    </source>
</evidence>
<dbReference type="Gene3D" id="1.20.58.340">
    <property type="entry name" value="Magnesium transport protein CorA, transmembrane region"/>
    <property type="match status" value="1"/>
</dbReference>
<protein>
    <submittedName>
        <fullName evidence="2">Uncharacterized protein</fullName>
    </submittedName>
</protein>
<dbReference type="AlphaFoldDB" id="A0AAN7BL72"/>
<keyword evidence="1" id="KW-0812">Transmembrane</keyword>
<keyword evidence="1" id="KW-1133">Transmembrane helix</keyword>
<feature type="transmembrane region" description="Helical" evidence="1">
    <location>
        <begin position="434"/>
        <end position="456"/>
    </location>
</feature>
<organism evidence="2 3">
    <name type="scientific">Podospora fimiseda</name>
    <dbReference type="NCBI Taxonomy" id="252190"/>
    <lineage>
        <taxon>Eukaryota</taxon>
        <taxon>Fungi</taxon>
        <taxon>Dikarya</taxon>
        <taxon>Ascomycota</taxon>
        <taxon>Pezizomycotina</taxon>
        <taxon>Sordariomycetes</taxon>
        <taxon>Sordariomycetidae</taxon>
        <taxon>Sordariales</taxon>
        <taxon>Podosporaceae</taxon>
        <taxon>Podospora</taxon>
    </lineage>
</organism>
<evidence type="ECO:0000256" key="1">
    <source>
        <dbReference type="SAM" id="Phobius"/>
    </source>
</evidence>
<name>A0AAN7BL72_9PEZI</name>
<sequence>MEAFDSDIIYQWEAKQSFPPDELFRSTTVDLLQVLVGADGVPYSSIRSLRPSEFQKYLVSDDPEEPANEGTSTGTLHRRMRLVIAACDERQHPTKSNPTLRGSGFPKRALKAHYYPPILRQDLEMLQAKFKLPPSTTMIASAYEPPYNEAHFHFSPFTDPLPDTIGITMVLPGSSLLGTSASVFISHSLSTKSTNALLLCRHWHHAQYISDMIMDLPGLMTHPAAIPTMLCNLLQTRLLEEIGRTWHRVFDVELGSGQSGIQIVSPSEGVLPAGMCDDPDLSRRAIAVTQMAAAWNSYAPRSQALIYAVKTFLQESDGNRGRQDDDTLSKQSTILQDYLERSSQRAEMVCHSVKHLLGRAQIQMEAINNHLAHTSNEINRSLAESSRKIAIQTQRDSSAMKSIAVLTMTFLPATFIASLFATPGISGTNPPQSLYWAVTVPVTVLVLAIWSGWIYLTTYKMQKLADNVKASTSRPNPRPPVESVNDFLPSMEFREWPDELPEPYNLPGWTASAISRDRQTSIFRAQSRQRRYRERQRD</sequence>
<feature type="transmembrane region" description="Helical" evidence="1">
    <location>
        <begin position="403"/>
        <end position="422"/>
    </location>
</feature>
<accession>A0AAN7BL72</accession>